<evidence type="ECO:0000256" key="4">
    <source>
        <dbReference type="ARBA" id="ARBA00022598"/>
    </source>
</evidence>
<gene>
    <name evidence="14" type="ORF">H4R34_003469</name>
</gene>
<dbReference type="NCBIfam" id="TIGR00422">
    <property type="entry name" value="valS"/>
    <property type="match status" value="1"/>
</dbReference>
<evidence type="ECO:0000256" key="9">
    <source>
        <dbReference type="ARBA" id="ARBA00029936"/>
    </source>
</evidence>
<dbReference type="PRINTS" id="PR00986">
    <property type="entry name" value="TRNASYNTHVAL"/>
</dbReference>
<dbReference type="GO" id="GO:0004832">
    <property type="term" value="F:valine-tRNA ligase activity"/>
    <property type="evidence" value="ECO:0007669"/>
    <property type="project" value="UniProtKB-EC"/>
</dbReference>
<dbReference type="Gene3D" id="3.40.50.620">
    <property type="entry name" value="HUPs"/>
    <property type="match status" value="2"/>
</dbReference>
<sequence>MLRQWLGRFLLPPPPRHSCSSLLLTTPGQWHRLGPLHTSSRVNRACPNHPLAKSYDPRAVERDWYEWWESQRLFAPQTRTANAPASKPLVMLAPPPNVTGSLHIGHALTFTLQDIIARWARMQGKAVNWIPGTDHAGIATQTVVEKQLMNEQGLTRHDVGRDAFVNRVWQWKTQYGDRIKHQQRILGVSMNWDAEYFTMDATCSQTVRETFVRLHHAGLIYRDTRIINWCCRLQTAISDIEVEYEAIDRPTHLAIPGRNNPVEFGWIYRIAYPLVNPTPERSELIVATTRPETILGDVALAIHPDDPRYLDLHNQRVKHPILDRELPLVCDAELVDAAFGTGVVKVTPGHDANDYQCGKRHRLPVMTCFARDGTMTADCGVASLVGMDRFDARARLLEQLQQCGALREKQVHPMRVARCARSQDIIEPMVQPQWFVNCRSIAQAALQVVQAQQLRFFPKAALAQQEWDRWLTNIQDWCISRQLWWGHRIPAYWVTFDPACGHDQHNTWLVATDHDTLSQMVDQYRNRHAIPDDVAHRVSQDPDVLDTWFSSALLPLSVMGLHSQARAFDSLLETGQDILFFWVARMVMLSVYLTGQTPFDAVLLHPMVRDAQGRKMSKSLGNVLDPLQIIHGASLVDLQANLAQSLLPSQEQARSHKQLNLQYPQGIVAHGADALRLTLAVYAQQSHQINMDVKNVTTAMHFCNKVWNLLRFTLGKLDDLDSTVVPRPALPYQTLLHPLDKSEEPTAVYADALLWQRLPTMTPQATLIHRFILSRLFATVHTVEQEMDSLRLFAAADAVQKFILNDLCDTYLEFAKPLLAANPLPLASSAPSMAQVLQVLVACIDQALRLLHPFMPFVTE</sequence>
<dbReference type="InterPro" id="IPR014729">
    <property type="entry name" value="Rossmann-like_a/b/a_fold"/>
</dbReference>
<evidence type="ECO:0000256" key="8">
    <source>
        <dbReference type="ARBA" id="ARBA00023146"/>
    </source>
</evidence>
<dbReference type="SUPFAM" id="SSF50677">
    <property type="entry name" value="ValRS/IleRS/LeuRS editing domain"/>
    <property type="match status" value="1"/>
</dbReference>
<comment type="similarity">
    <text evidence="2 11">Belongs to the class-I aminoacyl-tRNA synthetase family.</text>
</comment>
<keyword evidence="8 11" id="KW-0030">Aminoacyl-tRNA synthetase</keyword>
<dbReference type="CDD" id="cd07962">
    <property type="entry name" value="Anticodon_Ia_Val"/>
    <property type="match status" value="1"/>
</dbReference>
<evidence type="ECO:0000256" key="3">
    <source>
        <dbReference type="ARBA" id="ARBA00013169"/>
    </source>
</evidence>
<dbReference type="Pfam" id="PF00133">
    <property type="entry name" value="tRNA-synt_1"/>
    <property type="match status" value="1"/>
</dbReference>
<dbReference type="InterPro" id="IPR009008">
    <property type="entry name" value="Val/Leu/Ile-tRNA-synth_edit"/>
</dbReference>
<protein>
    <recommendedName>
        <fullName evidence="3">valine--tRNA ligase</fullName>
        <ecNumber evidence="3">6.1.1.9</ecNumber>
    </recommendedName>
    <alternativeName>
        <fullName evidence="9">Valyl-tRNA synthetase</fullName>
    </alternativeName>
</protein>
<evidence type="ECO:0000256" key="11">
    <source>
        <dbReference type="RuleBase" id="RU363035"/>
    </source>
</evidence>
<dbReference type="AlphaFoldDB" id="A0A9W8B226"/>
<keyword evidence="5 11" id="KW-0547">Nucleotide-binding</keyword>
<reference evidence="14" key="1">
    <citation type="submission" date="2022-07" db="EMBL/GenBank/DDBJ databases">
        <title>Phylogenomic reconstructions and comparative analyses of Kickxellomycotina fungi.</title>
        <authorList>
            <person name="Reynolds N.K."/>
            <person name="Stajich J.E."/>
            <person name="Barry K."/>
            <person name="Grigoriev I.V."/>
            <person name="Crous P."/>
            <person name="Smith M.E."/>
        </authorList>
    </citation>
    <scope>NUCLEOTIDE SEQUENCE</scope>
    <source>
        <strain evidence="14">RSA 567</strain>
    </source>
</reference>
<dbReference type="EMBL" id="JANBQB010000325">
    <property type="protein sequence ID" value="KAJ1977719.1"/>
    <property type="molecule type" value="Genomic_DNA"/>
</dbReference>
<dbReference type="PANTHER" id="PTHR11946">
    <property type="entry name" value="VALYL-TRNA SYNTHETASES"/>
    <property type="match status" value="1"/>
</dbReference>
<evidence type="ECO:0000313" key="15">
    <source>
        <dbReference type="Proteomes" id="UP001151582"/>
    </source>
</evidence>
<dbReference type="GO" id="GO:0006438">
    <property type="term" value="P:valyl-tRNA aminoacylation"/>
    <property type="evidence" value="ECO:0007669"/>
    <property type="project" value="InterPro"/>
</dbReference>
<organism evidence="14 15">
    <name type="scientific">Dimargaris verticillata</name>
    <dbReference type="NCBI Taxonomy" id="2761393"/>
    <lineage>
        <taxon>Eukaryota</taxon>
        <taxon>Fungi</taxon>
        <taxon>Fungi incertae sedis</taxon>
        <taxon>Zoopagomycota</taxon>
        <taxon>Kickxellomycotina</taxon>
        <taxon>Dimargaritomycetes</taxon>
        <taxon>Dimargaritales</taxon>
        <taxon>Dimargaritaceae</taxon>
        <taxon>Dimargaris</taxon>
    </lineage>
</organism>
<dbReference type="Proteomes" id="UP001151582">
    <property type="component" value="Unassembled WGS sequence"/>
</dbReference>
<dbReference type="FunFam" id="3.40.50.620:FF:000457">
    <property type="entry name" value="Predicted protein"/>
    <property type="match status" value="1"/>
</dbReference>
<dbReference type="EC" id="6.1.1.9" evidence="3"/>
<keyword evidence="15" id="KW-1185">Reference proteome</keyword>
<keyword evidence="4 11" id="KW-0436">Ligase</keyword>
<dbReference type="Gene3D" id="1.10.730.10">
    <property type="entry name" value="Isoleucyl-tRNA Synthetase, Domain 1"/>
    <property type="match status" value="1"/>
</dbReference>
<dbReference type="PROSITE" id="PS00178">
    <property type="entry name" value="AA_TRNA_LIGASE_I"/>
    <property type="match status" value="1"/>
</dbReference>
<evidence type="ECO:0000313" key="14">
    <source>
        <dbReference type="EMBL" id="KAJ1977719.1"/>
    </source>
</evidence>
<evidence type="ECO:0000259" key="13">
    <source>
        <dbReference type="Pfam" id="PF08264"/>
    </source>
</evidence>
<dbReference type="GO" id="GO:0005524">
    <property type="term" value="F:ATP binding"/>
    <property type="evidence" value="ECO:0007669"/>
    <property type="project" value="UniProtKB-KW"/>
</dbReference>
<evidence type="ECO:0000256" key="5">
    <source>
        <dbReference type="ARBA" id="ARBA00022741"/>
    </source>
</evidence>
<dbReference type="FunFam" id="3.40.50.620:FF:000020">
    <property type="entry name" value="Valine--tRNA ligase, mitochondrial"/>
    <property type="match status" value="1"/>
</dbReference>
<dbReference type="Pfam" id="PF08264">
    <property type="entry name" value="Anticodon_1"/>
    <property type="match status" value="1"/>
</dbReference>
<evidence type="ECO:0000256" key="1">
    <source>
        <dbReference type="ARBA" id="ARBA00004496"/>
    </source>
</evidence>
<dbReference type="NCBIfam" id="NF004349">
    <property type="entry name" value="PRK05729.1"/>
    <property type="match status" value="1"/>
</dbReference>
<dbReference type="SUPFAM" id="SSF47323">
    <property type="entry name" value="Anticodon-binding domain of a subclass of class I aminoacyl-tRNA synthetases"/>
    <property type="match status" value="1"/>
</dbReference>
<evidence type="ECO:0000259" key="12">
    <source>
        <dbReference type="Pfam" id="PF00133"/>
    </source>
</evidence>
<evidence type="ECO:0000256" key="7">
    <source>
        <dbReference type="ARBA" id="ARBA00022917"/>
    </source>
</evidence>
<dbReference type="GO" id="GO:0002161">
    <property type="term" value="F:aminoacyl-tRNA deacylase activity"/>
    <property type="evidence" value="ECO:0007669"/>
    <property type="project" value="InterPro"/>
</dbReference>
<dbReference type="OrthoDB" id="629407at2759"/>
<dbReference type="GO" id="GO:0005829">
    <property type="term" value="C:cytosol"/>
    <property type="evidence" value="ECO:0007669"/>
    <property type="project" value="TreeGrafter"/>
</dbReference>
<dbReference type="InterPro" id="IPR009080">
    <property type="entry name" value="tRNAsynth_Ia_anticodon-bd"/>
</dbReference>
<name>A0A9W8B226_9FUNG</name>
<evidence type="ECO:0000256" key="2">
    <source>
        <dbReference type="ARBA" id="ARBA00005594"/>
    </source>
</evidence>
<dbReference type="InterPro" id="IPR001412">
    <property type="entry name" value="aa-tRNA-synth_I_CS"/>
</dbReference>
<comment type="catalytic activity">
    <reaction evidence="10">
        <text>tRNA(Val) + L-valine + ATP = L-valyl-tRNA(Val) + AMP + diphosphate</text>
        <dbReference type="Rhea" id="RHEA:10704"/>
        <dbReference type="Rhea" id="RHEA-COMP:9672"/>
        <dbReference type="Rhea" id="RHEA-COMP:9708"/>
        <dbReference type="ChEBI" id="CHEBI:30616"/>
        <dbReference type="ChEBI" id="CHEBI:33019"/>
        <dbReference type="ChEBI" id="CHEBI:57762"/>
        <dbReference type="ChEBI" id="CHEBI:78442"/>
        <dbReference type="ChEBI" id="CHEBI:78537"/>
        <dbReference type="ChEBI" id="CHEBI:456215"/>
        <dbReference type="EC" id="6.1.1.9"/>
    </reaction>
</comment>
<proteinExistence type="inferred from homology"/>
<keyword evidence="7 11" id="KW-0648">Protein biosynthesis</keyword>
<evidence type="ECO:0000256" key="10">
    <source>
        <dbReference type="ARBA" id="ARBA00047552"/>
    </source>
</evidence>
<dbReference type="Gene3D" id="3.90.740.10">
    <property type="entry name" value="Valyl/Leucyl/Isoleucyl-tRNA synthetase, editing domain"/>
    <property type="match status" value="1"/>
</dbReference>
<feature type="domain" description="Aminoacyl-tRNA synthetase class Ia" evidence="12">
    <location>
        <begin position="64"/>
        <end position="692"/>
    </location>
</feature>
<dbReference type="InterPro" id="IPR002300">
    <property type="entry name" value="aa-tRNA-synth_Ia"/>
</dbReference>
<comment type="subcellular location">
    <subcellularLocation>
        <location evidence="1">Cytoplasm</location>
    </subcellularLocation>
</comment>
<dbReference type="PANTHER" id="PTHR11946:SF109">
    <property type="entry name" value="VALINE--TRNA LIGASE"/>
    <property type="match status" value="1"/>
</dbReference>
<feature type="domain" description="Methionyl/Valyl/Leucyl/Isoleucyl-tRNA synthetase anticodon-binding" evidence="13">
    <location>
        <begin position="770"/>
        <end position="860"/>
    </location>
</feature>
<evidence type="ECO:0000256" key="6">
    <source>
        <dbReference type="ARBA" id="ARBA00022840"/>
    </source>
</evidence>
<dbReference type="InterPro" id="IPR002303">
    <property type="entry name" value="Valyl-tRNA_ligase"/>
</dbReference>
<accession>A0A9W8B226</accession>
<feature type="non-terminal residue" evidence="14">
    <location>
        <position position="860"/>
    </location>
</feature>
<dbReference type="InterPro" id="IPR013155">
    <property type="entry name" value="M/V/L/I-tRNA-synth_anticd-bd"/>
</dbReference>
<comment type="caution">
    <text evidence="14">The sequence shown here is derived from an EMBL/GenBank/DDBJ whole genome shotgun (WGS) entry which is preliminary data.</text>
</comment>
<keyword evidence="6 11" id="KW-0067">ATP-binding</keyword>
<dbReference type="CDD" id="cd00817">
    <property type="entry name" value="ValRS_core"/>
    <property type="match status" value="1"/>
</dbReference>
<dbReference type="InterPro" id="IPR033705">
    <property type="entry name" value="Anticodon_Ia_Val"/>
</dbReference>
<dbReference type="SUPFAM" id="SSF52374">
    <property type="entry name" value="Nucleotidylyl transferase"/>
    <property type="match status" value="1"/>
</dbReference>